<dbReference type="EMBL" id="GG745383">
    <property type="protein sequence ID" value="KNE72747.1"/>
    <property type="molecule type" value="Genomic_DNA"/>
</dbReference>
<sequence>MVATTALYKSQLISIKEYTDKHKGKIKCHSCQSDLVAKRGTVVVHHFAHKSKQECDPWTQPMTEWHKTWQSIVPKELCEVALKRGGESHIADIKLENGLVVEIQHSPMTVATLEKRELFYQKMMWIVDAWNRPFKLCGTNVIILKAYGPWLALQWPVFLHTDHGLYLMINDLDKPKHS</sequence>
<name>A0A0L0TDE3_ALLM3</name>
<dbReference type="InterPro" id="IPR057253">
    <property type="entry name" value="CoiA-like_N"/>
</dbReference>
<dbReference type="Pfam" id="PF25164">
    <property type="entry name" value="CoiA_N"/>
    <property type="match status" value="1"/>
</dbReference>
<reference evidence="2 3" key="1">
    <citation type="submission" date="2009-11" db="EMBL/GenBank/DDBJ databases">
        <title>Annotation of Allomyces macrogynus ATCC 38327.</title>
        <authorList>
            <consortium name="The Broad Institute Genome Sequencing Platform"/>
            <person name="Russ C."/>
            <person name="Cuomo C."/>
            <person name="Burger G."/>
            <person name="Gray M.W."/>
            <person name="Holland P.W.H."/>
            <person name="King N."/>
            <person name="Lang F.B.F."/>
            <person name="Roger A.J."/>
            <person name="Ruiz-Trillo I."/>
            <person name="Young S.K."/>
            <person name="Zeng Q."/>
            <person name="Gargeya S."/>
            <person name="Fitzgerald M."/>
            <person name="Haas B."/>
            <person name="Abouelleil A."/>
            <person name="Alvarado L."/>
            <person name="Arachchi H.M."/>
            <person name="Berlin A."/>
            <person name="Chapman S.B."/>
            <person name="Gearin G."/>
            <person name="Goldberg J."/>
            <person name="Griggs A."/>
            <person name="Gujja S."/>
            <person name="Hansen M."/>
            <person name="Heiman D."/>
            <person name="Howarth C."/>
            <person name="Larimer J."/>
            <person name="Lui A."/>
            <person name="MacDonald P.J.P."/>
            <person name="McCowen C."/>
            <person name="Montmayeur A."/>
            <person name="Murphy C."/>
            <person name="Neiman D."/>
            <person name="Pearson M."/>
            <person name="Priest M."/>
            <person name="Roberts A."/>
            <person name="Saif S."/>
            <person name="Shea T."/>
            <person name="Sisk P."/>
            <person name="Stolte C."/>
            <person name="Sykes S."/>
            <person name="Wortman J."/>
            <person name="Nusbaum C."/>
            <person name="Birren B."/>
        </authorList>
    </citation>
    <scope>NUCLEOTIDE SEQUENCE [LARGE SCALE GENOMIC DNA]</scope>
    <source>
        <strain evidence="2 3">ATCC 38327</strain>
    </source>
</reference>
<evidence type="ECO:0000313" key="3">
    <source>
        <dbReference type="Proteomes" id="UP000054350"/>
    </source>
</evidence>
<keyword evidence="3" id="KW-1185">Reference proteome</keyword>
<dbReference type="VEuPathDB" id="FungiDB:AMAG_17077"/>
<dbReference type="Proteomes" id="UP000054350">
    <property type="component" value="Unassembled WGS sequence"/>
</dbReference>
<accession>A0A0L0TDE3</accession>
<dbReference type="AlphaFoldDB" id="A0A0L0TDE3"/>
<organism evidence="2 3">
    <name type="scientific">Allomyces macrogynus (strain ATCC 38327)</name>
    <name type="common">Allomyces javanicus var. macrogynus</name>
    <dbReference type="NCBI Taxonomy" id="578462"/>
    <lineage>
        <taxon>Eukaryota</taxon>
        <taxon>Fungi</taxon>
        <taxon>Fungi incertae sedis</taxon>
        <taxon>Blastocladiomycota</taxon>
        <taxon>Blastocladiomycetes</taxon>
        <taxon>Blastocladiales</taxon>
        <taxon>Blastocladiaceae</taxon>
        <taxon>Allomyces</taxon>
    </lineage>
</organism>
<feature type="domain" description="Competence protein CoiA-like N-terminal" evidence="1">
    <location>
        <begin position="23"/>
        <end position="56"/>
    </location>
</feature>
<gene>
    <name evidence="2" type="ORF">AMAG_17077</name>
</gene>
<evidence type="ECO:0000259" key="1">
    <source>
        <dbReference type="Pfam" id="PF25164"/>
    </source>
</evidence>
<reference evidence="3" key="2">
    <citation type="submission" date="2009-11" db="EMBL/GenBank/DDBJ databases">
        <title>The Genome Sequence of Allomyces macrogynus strain ATCC 38327.</title>
        <authorList>
            <consortium name="The Broad Institute Genome Sequencing Platform"/>
            <person name="Russ C."/>
            <person name="Cuomo C."/>
            <person name="Shea T."/>
            <person name="Young S.K."/>
            <person name="Zeng Q."/>
            <person name="Koehrsen M."/>
            <person name="Haas B."/>
            <person name="Borodovsky M."/>
            <person name="Guigo R."/>
            <person name="Alvarado L."/>
            <person name="Berlin A."/>
            <person name="Borenstein D."/>
            <person name="Chen Z."/>
            <person name="Engels R."/>
            <person name="Freedman E."/>
            <person name="Gellesch M."/>
            <person name="Goldberg J."/>
            <person name="Griggs A."/>
            <person name="Gujja S."/>
            <person name="Heiman D."/>
            <person name="Hepburn T."/>
            <person name="Howarth C."/>
            <person name="Jen D."/>
            <person name="Larson L."/>
            <person name="Lewis B."/>
            <person name="Mehta T."/>
            <person name="Park D."/>
            <person name="Pearson M."/>
            <person name="Roberts A."/>
            <person name="Saif S."/>
            <person name="Shenoy N."/>
            <person name="Sisk P."/>
            <person name="Stolte C."/>
            <person name="Sykes S."/>
            <person name="Walk T."/>
            <person name="White J."/>
            <person name="Yandava C."/>
            <person name="Burger G."/>
            <person name="Gray M.W."/>
            <person name="Holland P.W.H."/>
            <person name="King N."/>
            <person name="Lang F.B.F."/>
            <person name="Roger A.J."/>
            <person name="Ruiz-Trillo I."/>
            <person name="Lander E."/>
            <person name="Nusbaum C."/>
        </authorList>
    </citation>
    <scope>NUCLEOTIDE SEQUENCE [LARGE SCALE GENOMIC DNA]</scope>
    <source>
        <strain evidence="3">ATCC 38327</strain>
    </source>
</reference>
<proteinExistence type="predicted"/>
<evidence type="ECO:0000313" key="2">
    <source>
        <dbReference type="EMBL" id="KNE72747.1"/>
    </source>
</evidence>
<protein>
    <recommendedName>
        <fullName evidence="1">Competence protein CoiA-like N-terminal domain-containing protein</fullName>
    </recommendedName>
</protein>